<dbReference type="GO" id="GO:0004497">
    <property type="term" value="F:monooxygenase activity"/>
    <property type="evidence" value="ECO:0007669"/>
    <property type="project" value="UniProtKB-KW"/>
</dbReference>
<protein>
    <recommendedName>
        <fullName evidence="12">Cytochrome P450</fullName>
    </recommendedName>
</protein>
<evidence type="ECO:0000256" key="7">
    <source>
        <dbReference type="ARBA" id="ARBA00023004"/>
    </source>
</evidence>
<comment type="similarity">
    <text evidence="3">Belongs to the cytochrome P450 family.</text>
</comment>
<dbReference type="PRINTS" id="PR00463">
    <property type="entry name" value="EP450I"/>
</dbReference>
<evidence type="ECO:0000313" key="11">
    <source>
        <dbReference type="Proteomes" id="UP000194127"/>
    </source>
</evidence>
<evidence type="ECO:0000256" key="2">
    <source>
        <dbReference type="ARBA" id="ARBA00005179"/>
    </source>
</evidence>
<organism evidence="10 11">
    <name type="scientific">Postia placenta MAD-698-R-SB12</name>
    <dbReference type="NCBI Taxonomy" id="670580"/>
    <lineage>
        <taxon>Eukaryota</taxon>
        <taxon>Fungi</taxon>
        <taxon>Dikarya</taxon>
        <taxon>Basidiomycota</taxon>
        <taxon>Agaricomycotina</taxon>
        <taxon>Agaricomycetes</taxon>
        <taxon>Polyporales</taxon>
        <taxon>Adustoporiaceae</taxon>
        <taxon>Rhodonia</taxon>
    </lineage>
</organism>
<evidence type="ECO:0000256" key="3">
    <source>
        <dbReference type="ARBA" id="ARBA00010617"/>
    </source>
</evidence>
<keyword evidence="7 9" id="KW-0408">Iron</keyword>
<dbReference type="GeneID" id="36332502"/>
<keyword evidence="11" id="KW-1185">Reference proteome</keyword>
<dbReference type="RefSeq" id="XP_024333019.1">
    <property type="nucleotide sequence ID" value="XM_024487553.1"/>
</dbReference>
<dbReference type="SUPFAM" id="SSF48264">
    <property type="entry name" value="Cytochrome P450"/>
    <property type="match status" value="1"/>
</dbReference>
<evidence type="ECO:0000256" key="6">
    <source>
        <dbReference type="ARBA" id="ARBA00023002"/>
    </source>
</evidence>
<dbReference type="InterPro" id="IPR001128">
    <property type="entry name" value="Cyt_P450"/>
</dbReference>
<comment type="cofactor">
    <cofactor evidence="1 9">
        <name>heme</name>
        <dbReference type="ChEBI" id="CHEBI:30413"/>
    </cofactor>
</comment>
<dbReference type="STRING" id="670580.A0A1X6MIR1"/>
<name>A0A1X6MIR1_9APHY</name>
<evidence type="ECO:0000313" key="10">
    <source>
        <dbReference type="EMBL" id="OSX56225.1"/>
    </source>
</evidence>
<evidence type="ECO:0008006" key="12">
    <source>
        <dbReference type="Google" id="ProtNLM"/>
    </source>
</evidence>
<comment type="pathway">
    <text evidence="2">Secondary metabolite biosynthesis.</text>
</comment>
<keyword evidence="8" id="KW-0503">Monooxygenase</keyword>
<evidence type="ECO:0000256" key="4">
    <source>
        <dbReference type="ARBA" id="ARBA00022617"/>
    </source>
</evidence>
<accession>A0A1X6MIR1</accession>
<dbReference type="GO" id="GO:0016705">
    <property type="term" value="F:oxidoreductase activity, acting on paired donors, with incorporation or reduction of molecular oxygen"/>
    <property type="evidence" value="ECO:0007669"/>
    <property type="project" value="InterPro"/>
</dbReference>
<dbReference type="Pfam" id="PF00067">
    <property type="entry name" value="p450"/>
    <property type="match status" value="1"/>
</dbReference>
<evidence type="ECO:0000256" key="8">
    <source>
        <dbReference type="ARBA" id="ARBA00023033"/>
    </source>
</evidence>
<dbReference type="InterPro" id="IPR002401">
    <property type="entry name" value="Cyt_P450_E_grp-I"/>
</dbReference>
<dbReference type="OrthoDB" id="1470350at2759"/>
<dbReference type="Proteomes" id="UP000194127">
    <property type="component" value="Unassembled WGS sequence"/>
</dbReference>
<dbReference type="PRINTS" id="PR00385">
    <property type="entry name" value="P450"/>
</dbReference>
<dbReference type="GO" id="GO:0005506">
    <property type="term" value="F:iron ion binding"/>
    <property type="evidence" value="ECO:0007669"/>
    <property type="project" value="InterPro"/>
</dbReference>
<keyword evidence="5 9" id="KW-0479">Metal-binding</keyword>
<evidence type="ECO:0000256" key="9">
    <source>
        <dbReference type="PIRSR" id="PIRSR602401-1"/>
    </source>
</evidence>
<dbReference type="GO" id="GO:0020037">
    <property type="term" value="F:heme binding"/>
    <property type="evidence" value="ECO:0007669"/>
    <property type="project" value="InterPro"/>
</dbReference>
<evidence type="ECO:0000256" key="5">
    <source>
        <dbReference type="ARBA" id="ARBA00022723"/>
    </source>
</evidence>
<proteinExistence type="inferred from homology"/>
<dbReference type="AlphaFoldDB" id="A0A1X6MIR1"/>
<evidence type="ECO:0000256" key="1">
    <source>
        <dbReference type="ARBA" id="ARBA00001971"/>
    </source>
</evidence>
<dbReference type="PANTHER" id="PTHR24305">
    <property type="entry name" value="CYTOCHROME P450"/>
    <property type="match status" value="1"/>
</dbReference>
<feature type="binding site" description="axial binding residue" evidence="9">
    <location>
        <position position="487"/>
    </location>
    <ligand>
        <name>heme</name>
        <dbReference type="ChEBI" id="CHEBI:30413"/>
    </ligand>
    <ligandPart>
        <name>Fe</name>
        <dbReference type="ChEBI" id="CHEBI:18248"/>
    </ligandPart>
</feature>
<dbReference type="CDD" id="cd11069">
    <property type="entry name" value="CYP_FUM15-like"/>
    <property type="match status" value="1"/>
</dbReference>
<dbReference type="EMBL" id="KZ110614">
    <property type="protein sequence ID" value="OSX56225.1"/>
    <property type="molecule type" value="Genomic_DNA"/>
</dbReference>
<dbReference type="Gene3D" id="1.10.630.10">
    <property type="entry name" value="Cytochrome P450"/>
    <property type="match status" value="1"/>
</dbReference>
<dbReference type="PANTHER" id="PTHR24305:SF166">
    <property type="entry name" value="CYTOCHROME P450 12A4, MITOCHONDRIAL-RELATED"/>
    <property type="match status" value="1"/>
</dbReference>
<dbReference type="InterPro" id="IPR050121">
    <property type="entry name" value="Cytochrome_P450_monoxygenase"/>
</dbReference>
<gene>
    <name evidence="10" type="ORF">POSPLADRAFT_1160489</name>
</gene>
<keyword evidence="4 9" id="KW-0349">Heme</keyword>
<keyword evidence="6" id="KW-0560">Oxidoreductase</keyword>
<reference evidence="10 11" key="1">
    <citation type="submission" date="2017-04" db="EMBL/GenBank/DDBJ databases">
        <title>Genome Sequence of the Model Brown-Rot Fungus Postia placenta SB12.</title>
        <authorList>
            <consortium name="DOE Joint Genome Institute"/>
            <person name="Gaskell J."/>
            <person name="Kersten P."/>
            <person name="Larrondo L.F."/>
            <person name="Canessa P."/>
            <person name="Martinez D."/>
            <person name="Hibbett D."/>
            <person name="Schmoll M."/>
            <person name="Kubicek C.P."/>
            <person name="Martinez A.T."/>
            <person name="Yadav J."/>
            <person name="Master E."/>
            <person name="Magnuson J.K."/>
            <person name="James T."/>
            <person name="Yaver D."/>
            <person name="Berka R."/>
            <person name="Labutti K."/>
            <person name="Lipzen A."/>
            <person name="Aerts A."/>
            <person name="Barry K."/>
            <person name="Henrissat B."/>
            <person name="Blanchette R."/>
            <person name="Grigoriev I."/>
            <person name="Cullen D."/>
        </authorList>
    </citation>
    <scope>NUCLEOTIDE SEQUENCE [LARGE SCALE GENOMIC DNA]</scope>
    <source>
        <strain evidence="10 11">MAD-698-R-SB12</strain>
    </source>
</reference>
<dbReference type="InterPro" id="IPR036396">
    <property type="entry name" value="Cyt_P450_sf"/>
</dbReference>
<sequence length="547" mass="61684">MAAPIVLLYGLLALGAMWFVRRQSKHRNAHHVMRNIPGPPSRSWMKGNVMQFFTRHGQEFQRDVALNYGSVVRLEGPLGRKILYVADPKALHTIIIKEEHVFEEPEPFLVSNNLIFGECLIGSLGDIHKRQRKMLTPVFSVNHMRHMLPVFNTVVFKLREVVLAKVREGEKEIDVLEWTGRVALELIGQGGLGYSFDPLDSEKEARNEYGDAIKSLLPAMMNIEQLRQLTPHLVKMGPRWFRRLAVDLFPNAHLQTVKHVSDTMSERSQNIFHEKKVALNNGDEAVLRQVGEGRDIMSILLRANTTASEQDKLPESEMIAQMSLLVFAATDTTSNTLARILQSLAEHSDVQSKLREELLHAGADTGDLSYDDLMKLPLLDAICRETLRLYPPVTILLRVPRKDSVLPLSEPVVGLDGSIIKDVPVPKGTEIIIGTLGSNVNKSLWGEDSLEWKPERWLSPLPRAVNDAPIPGVYSNLMTFLGGKRACIGFKFSEMEMKVVLAVMVSNFTFELTEKEIGWNVALVWYPTVGKDDDRPQLPLKVRLYKP</sequence>